<dbReference type="Proteomes" id="UP000215215">
    <property type="component" value="Unassembled WGS sequence"/>
</dbReference>
<feature type="non-terminal residue" evidence="4">
    <location>
        <position position="1"/>
    </location>
</feature>
<dbReference type="AlphaFoldDB" id="A0A235BZQ2"/>
<accession>A0A235BZQ2</accession>
<dbReference type="GO" id="GO:0046872">
    <property type="term" value="F:metal ion binding"/>
    <property type="evidence" value="ECO:0007669"/>
    <property type="project" value="UniProtKB-KW"/>
</dbReference>
<protein>
    <recommendedName>
        <fullName evidence="6">Radical SAM protein</fullName>
    </recommendedName>
</protein>
<dbReference type="InterPro" id="IPR027421">
    <property type="entry name" value="DNA_pol_lamdba_lyase_dom_sf"/>
</dbReference>
<dbReference type="PANTHER" id="PTHR43432">
    <property type="entry name" value="SLR0285 PROTEIN"/>
    <property type="match status" value="1"/>
</dbReference>
<organism evidence="4 5">
    <name type="scientific">candidate division WOR-3 bacterium JGI_Cruoil_03_44_89</name>
    <dbReference type="NCBI Taxonomy" id="1973748"/>
    <lineage>
        <taxon>Bacteria</taxon>
        <taxon>Bacteria division WOR-3</taxon>
    </lineage>
</organism>
<dbReference type="InterPro" id="IPR040086">
    <property type="entry name" value="MJ0683-like"/>
</dbReference>
<evidence type="ECO:0000313" key="4">
    <source>
        <dbReference type="EMBL" id="OYD17639.1"/>
    </source>
</evidence>
<reference evidence="4 5" key="1">
    <citation type="submission" date="2017-07" db="EMBL/GenBank/DDBJ databases">
        <title>Recovery of genomes from metagenomes via a dereplication, aggregation, and scoring strategy.</title>
        <authorList>
            <person name="Sieber C.M."/>
            <person name="Probst A.J."/>
            <person name="Sharrar A."/>
            <person name="Thomas B.C."/>
            <person name="Hess M."/>
            <person name="Tringe S.G."/>
            <person name="Banfield J.F."/>
        </authorList>
    </citation>
    <scope>NUCLEOTIDE SEQUENCE [LARGE SCALE GENOMIC DNA]</scope>
    <source>
        <strain evidence="4">JGI_Cruoil_03_44_89</strain>
    </source>
</reference>
<proteinExistence type="predicted"/>
<evidence type="ECO:0000256" key="3">
    <source>
        <dbReference type="ARBA" id="ARBA00023014"/>
    </source>
</evidence>
<dbReference type="GO" id="GO:0051536">
    <property type="term" value="F:iron-sulfur cluster binding"/>
    <property type="evidence" value="ECO:0007669"/>
    <property type="project" value="UniProtKB-KW"/>
</dbReference>
<dbReference type="SUPFAM" id="SSF47802">
    <property type="entry name" value="DNA polymerase beta, N-terminal domain-like"/>
    <property type="match status" value="1"/>
</dbReference>
<evidence type="ECO:0000256" key="2">
    <source>
        <dbReference type="ARBA" id="ARBA00023004"/>
    </source>
</evidence>
<dbReference type="Gene3D" id="3.80.30.30">
    <property type="match status" value="1"/>
</dbReference>
<evidence type="ECO:0000313" key="5">
    <source>
        <dbReference type="Proteomes" id="UP000215215"/>
    </source>
</evidence>
<dbReference type="Gene3D" id="1.10.150.110">
    <property type="entry name" value="DNA polymerase beta, N-terminal domain-like"/>
    <property type="match status" value="1"/>
</dbReference>
<evidence type="ECO:0008006" key="6">
    <source>
        <dbReference type="Google" id="ProtNLM"/>
    </source>
</evidence>
<keyword evidence="2" id="KW-0408">Iron</keyword>
<name>A0A235BZQ2_UNCW3</name>
<keyword evidence="3" id="KW-0411">Iron-sulfur</keyword>
<sequence>LTKSTLIERDIDILKKINEQSRTIVSFSFSSVDDEISSIFEPGVPSPSERLKTLAFFKNEGFACGMFLLPVIPLITDTPELMEESVRKAVAVGLDFIIFGGMTLKEGRQKDYFFNVLKKHYPKLISKYQYIYIGNKWGEATEEYYNLISQAFSKIAKKYKIPRRIPSSLFKDILSENDLVIVILEHIDYFLKTEGRTSPYGYAAYSISQLKEPLRAMKGSLRQLKGVGRTTERIILGILETGRSSYYEKLSRNMH</sequence>
<evidence type="ECO:0000256" key="1">
    <source>
        <dbReference type="ARBA" id="ARBA00022723"/>
    </source>
</evidence>
<dbReference type="PANTHER" id="PTHR43432:SF5">
    <property type="entry name" value="ELP3_MIAA_NIFB-LIKE RADICAL SAM CORE DOMAIN-CONTAINING PROTEIN"/>
    <property type="match status" value="1"/>
</dbReference>
<keyword evidence="1" id="KW-0479">Metal-binding</keyword>
<comment type="caution">
    <text evidence="4">The sequence shown here is derived from an EMBL/GenBank/DDBJ whole genome shotgun (WGS) entry which is preliminary data.</text>
</comment>
<gene>
    <name evidence="4" type="ORF">CH333_00035</name>
</gene>
<dbReference type="EMBL" id="NOZQ01000001">
    <property type="protein sequence ID" value="OYD17639.1"/>
    <property type="molecule type" value="Genomic_DNA"/>
</dbReference>